<dbReference type="SUPFAM" id="SSF52540">
    <property type="entry name" value="P-loop containing nucleoside triphosphate hydrolases"/>
    <property type="match status" value="1"/>
</dbReference>
<dbReference type="Pfam" id="PF00004">
    <property type="entry name" value="AAA"/>
    <property type="match status" value="1"/>
</dbReference>
<dbReference type="Pfam" id="PF14363">
    <property type="entry name" value="AAA_assoc"/>
    <property type="match status" value="1"/>
</dbReference>
<feature type="compositionally biased region" description="Polar residues" evidence="6">
    <location>
        <begin position="458"/>
        <end position="467"/>
    </location>
</feature>
<dbReference type="Proteomes" id="UP000006727">
    <property type="component" value="Chromosome 19"/>
</dbReference>
<feature type="compositionally biased region" description="Low complexity" evidence="6">
    <location>
        <begin position="436"/>
        <end position="457"/>
    </location>
</feature>
<evidence type="ECO:0000256" key="1">
    <source>
        <dbReference type="ARBA" id="ARBA00001946"/>
    </source>
</evidence>
<comment type="similarity">
    <text evidence="2">Belongs to the AAA ATPase family. BCS1 subfamily.</text>
</comment>
<keyword evidence="7" id="KW-0732">Signal</keyword>
<comment type="cofactor">
    <cofactor evidence="1">
        <name>Mg(2+)</name>
        <dbReference type="ChEBI" id="CHEBI:18420"/>
    </cofactor>
</comment>
<dbReference type="Gramene" id="Pp3c19_4520V3.3">
    <property type="protein sequence ID" value="Pp3c19_4520V3.3"/>
    <property type="gene ID" value="Pp3c19_4520"/>
</dbReference>
<dbReference type="GO" id="GO:0005524">
    <property type="term" value="F:ATP binding"/>
    <property type="evidence" value="ECO:0007669"/>
    <property type="project" value="UniProtKB-KW"/>
</dbReference>
<feature type="domain" description="AAA+ ATPase" evidence="8">
    <location>
        <begin position="218"/>
        <end position="359"/>
    </location>
</feature>
<dbReference type="Gene3D" id="6.10.280.40">
    <property type="match status" value="1"/>
</dbReference>
<dbReference type="Gramene" id="Pp3c19_4520V3.2">
    <property type="protein sequence ID" value="Pp3c19_4520V3.2"/>
    <property type="gene ID" value="Pp3c19_4520"/>
</dbReference>
<dbReference type="EnsemblPlants" id="Pp3c19_4520V3.3">
    <property type="protein sequence ID" value="Pp3c19_4520V3.3"/>
    <property type="gene ID" value="Pp3c19_4520"/>
</dbReference>
<accession>A0A2K1IX78</accession>
<evidence type="ECO:0000256" key="5">
    <source>
        <dbReference type="RuleBase" id="RU003651"/>
    </source>
</evidence>
<dbReference type="Gene3D" id="3.40.50.300">
    <property type="entry name" value="P-loop containing nucleotide triphosphate hydrolases"/>
    <property type="match status" value="1"/>
</dbReference>
<dbReference type="PROSITE" id="PS00674">
    <property type="entry name" value="AAA"/>
    <property type="match status" value="1"/>
</dbReference>
<dbReference type="InterPro" id="IPR003593">
    <property type="entry name" value="AAA+_ATPase"/>
</dbReference>
<dbReference type="AlphaFoldDB" id="A0A2K1IX78"/>
<dbReference type="EnsemblPlants" id="Pp3c19_4520V3.2">
    <property type="protein sequence ID" value="Pp3c19_4520V3.2"/>
    <property type="gene ID" value="Pp3c19_4520"/>
</dbReference>
<dbReference type="Gramene" id="Pp3c19_4520V3.1">
    <property type="protein sequence ID" value="Pp3c19_4520V3.1"/>
    <property type="gene ID" value="Pp3c19_4520"/>
</dbReference>
<dbReference type="STRING" id="3218.A0A2K1IX78"/>
<dbReference type="EMBL" id="ABEU02000019">
    <property type="protein sequence ID" value="PNR33868.1"/>
    <property type="molecule type" value="Genomic_DNA"/>
</dbReference>
<dbReference type="EnsemblPlants" id="Pp3c19_4520V3.1">
    <property type="protein sequence ID" value="Pp3c19_4520V3.1"/>
    <property type="gene ID" value="Pp3c19_4520"/>
</dbReference>
<comment type="catalytic activity">
    <reaction evidence="4">
        <text>ATP + H2O = ADP + phosphate + H(+)</text>
        <dbReference type="Rhea" id="RHEA:13065"/>
        <dbReference type="ChEBI" id="CHEBI:15377"/>
        <dbReference type="ChEBI" id="CHEBI:15378"/>
        <dbReference type="ChEBI" id="CHEBI:30616"/>
        <dbReference type="ChEBI" id="CHEBI:43474"/>
        <dbReference type="ChEBI" id="CHEBI:456216"/>
    </reaction>
</comment>
<evidence type="ECO:0000313" key="11">
    <source>
        <dbReference type="Proteomes" id="UP000006727"/>
    </source>
</evidence>
<evidence type="ECO:0000313" key="9">
    <source>
        <dbReference type="EMBL" id="PNR33868.1"/>
    </source>
</evidence>
<dbReference type="CDD" id="cd19510">
    <property type="entry name" value="RecA-like_BCS1"/>
    <property type="match status" value="1"/>
</dbReference>
<dbReference type="OrthoDB" id="10251412at2759"/>
<dbReference type="GO" id="GO:0006950">
    <property type="term" value="P:response to stress"/>
    <property type="evidence" value="ECO:0007669"/>
    <property type="project" value="UniProtKB-ARBA"/>
</dbReference>
<keyword evidence="5" id="KW-0067">ATP-binding</keyword>
<dbReference type="OMA" id="YLQHICK"/>
<feature type="signal peptide" evidence="7">
    <location>
        <begin position="1"/>
        <end position="18"/>
    </location>
</feature>
<dbReference type="PaxDb" id="3218-PP1S300_28V6.1"/>
<sequence length="540" mass="61214">MDMAYLISLFGFITIAKSFLPPELNDLLMKWWVKLIRPVNPYCIFHIPEVGSNKQNDLYRVVQLHMRAAKLSKEADELVLSRDENDKEITFSLAADEVVKETYEGVTVWWSHRTEKSGKDSDEFEKSSFELKMRKKDKEFVMTRYLDFVTKNAAEFRRQLRELHLYSNMDCFWEPHNFKHPSNFDTLAMEPELKAKVKADLDAFLKGEQFFHKVGRAWKRGYLLYGPPGTGKSSMIAAIANYMKYNVYDLELTQVYDNNALKQLLVNTTSKSIIVIEDIDCSLDLAGQRKTAKEPKVDSNDDSKSSVTLSGLLNFTDGLWSCCGDERIIIFTTNHVEKLDAALLRPGRMDMHINMSYCQFETFKALVKNYLGIDSHPLFDTVKALLESRKLITPAQVAEHLFENRADPDAAMKVLIQWLEDWKPEEPVEETKAPVEETTTQEQESDSAPATSTPATTENGVTDNGITENGVAENGVTDNGDANAALSDDLRKTVSILEERVGSIENTLKQQLDSKTTVMKPDILSHIENGDSQVESDSDV</sequence>
<evidence type="ECO:0000256" key="3">
    <source>
        <dbReference type="ARBA" id="ARBA00022842"/>
    </source>
</evidence>
<evidence type="ECO:0000256" key="6">
    <source>
        <dbReference type="SAM" id="MobiDB-lite"/>
    </source>
</evidence>
<protein>
    <recommendedName>
        <fullName evidence="8">AAA+ ATPase domain-containing protein</fullName>
    </recommendedName>
</protein>
<dbReference type="GO" id="GO:0016887">
    <property type="term" value="F:ATP hydrolysis activity"/>
    <property type="evidence" value="ECO:0007669"/>
    <property type="project" value="InterPro"/>
</dbReference>
<evidence type="ECO:0000256" key="7">
    <source>
        <dbReference type="SAM" id="SignalP"/>
    </source>
</evidence>
<dbReference type="InterPro" id="IPR025753">
    <property type="entry name" value="AAA_N_dom"/>
</dbReference>
<dbReference type="InterPro" id="IPR027417">
    <property type="entry name" value="P-loop_NTPase"/>
</dbReference>
<dbReference type="PANTHER" id="PTHR23070">
    <property type="entry name" value="BCS1 AAA-TYPE ATPASE"/>
    <property type="match status" value="1"/>
</dbReference>
<dbReference type="RefSeq" id="XP_024356587.1">
    <property type="nucleotide sequence ID" value="XM_024500819.2"/>
</dbReference>
<evidence type="ECO:0000313" key="10">
    <source>
        <dbReference type="EnsemblPlants" id="Pp3c19_4520V3.1"/>
    </source>
</evidence>
<proteinExistence type="inferred from homology"/>
<gene>
    <name evidence="10" type="primary">LOC112272747</name>
    <name evidence="9" type="ORF">PHYPA_023684</name>
</gene>
<keyword evidence="3" id="KW-0460">Magnesium</keyword>
<evidence type="ECO:0000256" key="2">
    <source>
        <dbReference type="ARBA" id="ARBA00007448"/>
    </source>
</evidence>
<reference evidence="10" key="3">
    <citation type="submission" date="2020-12" db="UniProtKB">
        <authorList>
            <consortium name="EnsemblPlants"/>
        </authorList>
    </citation>
    <scope>IDENTIFICATION</scope>
</reference>
<dbReference type="SMART" id="SM00382">
    <property type="entry name" value="AAA"/>
    <property type="match status" value="1"/>
</dbReference>
<keyword evidence="11" id="KW-1185">Reference proteome</keyword>
<dbReference type="GeneID" id="112272747"/>
<dbReference type="InterPro" id="IPR058017">
    <property type="entry name" value="At3g28540-like_C"/>
</dbReference>
<name>A0A2K1IX78_PHYPA</name>
<reference evidence="9 11" key="1">
    <citation type="journal article" date="2008" name="Science">
        <title>The Physcomitrella genome reveals evolutionary insights into the conquest of land by plants.</title>
        <authorList>
            <person name="Rensing S."/>
            <person name="Lang D."/>
            <person name="Zimmer A."/>
            <person name="Terry A."/>
            <person name="Salamov A."/>
            <person name="Shapiro H."/>
            <person name="Nishiyama T."/>
            <person name="Perroud P.-F."/>
            <person name="Lindquist E."/>
            <person name="Kamisugi Y."/>
            <person name="Tanahashi T."/>
            <person name="Sakakibara K."/>
            <person name="Fujita T."/>
            <person name="Oishi K."/>
            <person name="Shin-I T."/>
            <person name="Kuroki Y."/>
            <person name="Toyoda A."/>
            <person name="Suzuki Y."/>
            <person name="Hashimoto A."/>
            <person name="Yamaguchi K."/>
            <person name="Sugano A."/>
            <person name="Kohara Y."/>
            <person name="Fujiyama A."/>
            <person name="Anterola A."/>
            <person name="Aoki S."/>
            <person name="Ashton N."/>
            <person name="Barbazuk W.B."/>
            <person name="Barker E."/>
            <person name="Bennetzen J."/>
            <person name="Bezanilla M."/>
            <person name="Blankenship R."/>
            <person name="Cho S.H."/>
            <person name="Dutcher S."/>
            <person name="Estelle M."/>
            <person name="Fawcett J.A."/>
            <person name="Gundlach H."/>
            <person name="Hanada K."/>
            <person name="Heyl A."/>
            <person name="Hicks K.A."/>
            <person name="Hugh J."/>
            <person name="Lohr M."/>
            <person name="Mayer K."/>
            <person name="Melkozernov A."/>
            <person name="Murata T."/>
            <person name="Nelson D."/>
            <person name="Pils B."/>
            <person name="Prigge M."/>
            <person name="Reiss B."/>
            <person name="Renner T."/>
            <person name="Rombauts S."/>
            <person name="Rushton P."/>
            <person name="Sanderfoot A."/>
            <person name="Schween G."/>
            <person name="Shiu S.-H."/>
            <person name="Stueber K."/>
            <person name="Theodoulou F.L."/>
            <person name="Tu H."/>
            <person name="Van de Peer Y."/>
            <person name="Verrier P.J."/>
            <person name="Waters E."/>
            <person name="Wood A."/>
            <person name="Yang L."/>
            <person name="Cove D."/>
            <person name="Cuming A."/>
            <person name="Hasebe M."/>
            <person name="Lucas S."/>
            <person name="Mishler D.B."/>
            <person name="Reski R."/>
            <person name="Grigoriev I."/>
            <person name="Quatrano R.S."/>
            <person name="Boore J.L."/>
        </authorList>
    </citation>
    <scope>NUCLEOTIDE SEQUENCE [LARGE SCALE GENOMIC DNA]</scope>
    <source>
        <strain evidence="10 11">cv. Gransden 2004</strain>
    </source>
</reference>
<feature type="chain" id="PRO_5044576273" description="AAA+ ATPase domain-containing protein" evidence="7">
    <location>
        <begin position="19"/>
        <end position="540"/>
    </location>
</feature>
<organism evidence="9">
    <name type="scientific">Physcomitrium patens</name>
    <name type="common">Spreading-leaved earth moss</name>
    <name type="synonym">Physcomitrella patens</name>
    <dbReference type="NCBI Taxonomy" id="3218"/>
    <lineage>
        <taxon>Eukaryota</taxon>
        <taxon>Viridiplantae</taxon>
        <taxon>Streptophyta</taxon>
        <taxon>Embryophyta</taxon>
        <taxon>Bryophyta</taxon>
        <taxon>Bryophytina</taxon>
        <taxon>Bryopsida</taxon>
        <taxon>Funariidae</taxon>
        <taxon>Funariales</taxon>
        <taxon>Funariaceae</taxon>
        <taxon>Physcomitrium</taxon>
    </lineage>
</organism>
<evidence type="ECO:0000259" key="8">
    <source>
        <dbReference type="SMART" id="SM00382"/>
    </source>
</evidence>
<feature type="compositionally biased region" description="Basic and acidic residues" evidence="6">
    <location>
        <begin position="425"/>
        <end position="435"/>
    </location>
</feature>
<dbReference type="InterPro" id="IPR003959">
    <property type="entry name" value="ATPase_AAA_core"/>
</dbReference>
<dbReference type="InterPro" id="IPR003960">
    <property type="entry name" value="ATPase_AAA_CS"/>
</dbReference>
<keyword evidence="5" id="KW-0547">Nucleotide-binding</keyword>
<reference evidence="9 11" key="2">
    <citation type="journal article" date="2018" name="Plant J.">
        <title>The Physcomitrella patens chromosome-scale assembly reveals moss genome structure and evolution.</title>
        <authorList>
            <person name="Lang D."/>
            <person name="Ullrich K.K."/>
            <person name="Murat F."/>
            <person name="Fuchs J."/>
            <person name="Jenkins J."/>
            <person name="Haas F.B."/>
            <person name="Piednoel M."/>
            <person name="Gundlach H."/>
            <person name="Van Bel M."/>
            <person name="Meyberg R."/>
            <person name="Vives C."/>
            <person name="Morata J."/>
            <person name="Symeonidi A."/>
            <person name="Hiss M."/>
            <person name="Muchero W."/>
            <person name="Kamisugi Y."/>
            <person name="Saleh O."/>
            <person name="Blanc G."/>
            <person name="Decker E.L."/>
            <person name="van Gessel N."/>
            <person name="Grimwood J."/>
            <person name="Hayes R.D."/>
            <person name="Graham S.W."/>
            <person name="Gunter L.E."/>
            <person name="McDaniel S.F."/>
            <person name="Hoernstein S.N.W."/>
            <person name="Larsson A."/>
            <person name="Li F.W."/>
            <person name="Perroud P.F."/>
            <person name="Phillips J."/>
            <person name="Ranjan P."/>
            <person name="Rokshar D.S."/>
            <person name="Rothfels C.J."/>
            <person name="Schneider L."/>
            <person name="Shu S."/>
            <person name="Stevenson D.W."/>
            <person name="Thummler F."/>
            <person name="Tillich M."/>
            <person name="Villarreal Aguilar J.C."/>
            <person name="Widiez T."/>
            <person name="Wong G.K."/>
            <person name="Wymore A."/>
            <person name="Zhang Y."/>
            <person name="Zimmer A.D."/>
            <person name="Quatrano R.S."/>
            <person name="Mayer K.F.X."/>
            <person name="Goodstein D."/>
            <person name="Casacuberta J.M."/>
            <person name="Vandepoele K."/>
            <person name="Reski R."/>
            <person name="Cuming A.C."/>
            <person name="Tuskan G.A."/>
            <person name="Maumus F."/>
            <person name="Salse J."/>
            <person name="Schmutz J."/>
            <person name="Rensing S.A."/>
        </authorList>
    </citation>
    <scope>NUCLEOTIDE SEQUENCE [LARGE SCALE GENOMIC DNA]</scope>
    <source>
        <strain evidence="10 11">cv. Gransden 2004</strain>
    </source>
</reference>
<evidence type="ECO:0000256" key="4">
    <source>
        <dbReference type="ARBA" id="ARBA00049360"/>
    </source>
</evidence>
<dbReference type="Pfam" id="PF25568">
    <property type="entry name" value="AAA_lid_At3g28540"/>
    <property type="match status" value="1"/>
</dbReference>
<feature type="region of interest" description="Disordered" evidence="6">
    <location>
        <begin position="425"/>
        <end position="488"/>
    </location>
</feature>
<dbReference type="InterPro" id="IPR050747">
    <property type="entry name" value="Mitochondrial_chaperone_BCS1"/>
</dbReference>